<name>A0A7L9WR74_9RHOB</name>
<accession>A0A7L9WR74</accession>
<organism evidence="3 4">
    <name type="scientific">Pseudooceanicola spongiae</name>
    <dbReference type="NCBI Taxonomy" id="2613965"/>
    <lineage>
        <taxon>Bacteria</taxon>
        <taxon>Pseudomonadati</taxon>
        <taxon>Pseudomonadota</taxon>
        <taxon>Alphaproteobacteria</taxon>
        <taxon>Rhodobacterales</taxon>
        <taxon>Paracoccaceae</taxon>
        <taxon>Pseudooceanicola</taxon>
    </lineage>
</organism>
<evidence type="ECO:0000313" key="3">
    <source>
        <dbReference type="EMBL" id="QOL82344.1"/>
    </source>
</evidence>
<dbReference type="Pfam" id="PF22879">
    <property type="entry name" value="AIPR_N"/>
    <property type="match status" value="1"/>
</dbReference>
<evidence type="ECO:0000259" key="1">
    <source>
        <dbReference type="Pfam" id="PF10592"/>
    </source>
</evidence>
<dbReference type="Proteomes" id="UP000594118">
    <property type="component" value="Chromosome"/>
</dbReference>
<dbReference type="KEGG" id="pshq:F3W81_16835"/>
<gene>
    <name evidence="3" type="ORF">F3W81_16835</name>
</gene>
<dbReference type="Pfam" id="PF10592">
    <property type="entry name" value="AIPR"/>
    <property type="match status" value="1"/>
</dbReference>
<protein>
    <recommendedName>
        <fullName evidence="5">AIPR protein</fullName>
    </recommendedName>
</protein>
<evidence type="ECO:0008006" key="5">
    <source>
        <dbReference type="Google" id="ProtNLM"/>
    </source>
</evidence>
<evidence type="ECO:0000259" key="2">
    <source>
        <dbReference type="Pfam" id="PF22879"/>
    </source>
</evidence>
<dbReference type="InterPro" id="IPR055101">
    <property type="entry name" value="AIPR_N"/>
</dbReference>
<dbReference type="RefSeq" id="WP_193080426.1">
    <property type="nucleotide sequence ID" value="NZ_CP045201.1"/>
</dbReference>
<sequence length="690" mass="77677">MSELQEYHKNLMADIRREADASGIFPVEAFFDRMTERLTEAGELEVADRAYYQSGEGGQRLRVDGYAGDPRDSAGVLGLIVCDFIDSEEVQTFGKGDVPPILNPLIRFLKKARSEDFRDALNEVSPAFQVSDLIITTWSQVTKVKLILVSNRQYIGRDDAVKLQELDDVPVTWSVWDLARFERFDRSGQALEDMVIDFAGDFGGPLPALKASQKGAALESYLLIVPGEQLAAIYDRWGARLLEANVRSFLQARAKTNKGIQKTIKEEPELFFPYNNGLSATADDVACVRTDDGLAIASISNLQIVNGAQTTGSIHTGLKSAKEQLPQVFVQMKLTVVAPDRSEEIVPKISEFANTQNKVNAADFFSNHPFHIRIEQFSRSVIFTARDGERHDSKWFYERSRGQFINARVRLTPAQQKKFDLEFPKSQLFIKTDLAKFEYSAAGHPHIVSRGAQKNFAEFAKEIGEAWAKSDARYDELWYRRLIAKAIVFRKLETEVPKQPWYEGGYRANIVTYAMAKVFHDATSDKQVLDVDAIWRRQAAPAPLLRALLVAAAEANDVITHPPAGVRNMSEWAKQQACWNGLKGRKLDYDDDFASCLTLVESVRTAVRDARAKKALTASINAQTEVVKLGAEFWDRVMDWGRAERKLSPKDFQILQICASMPRRIPSDFQATHAMDLLQRMKDQGYEVVA</sequence>
<keyword evidence="4" id="KW-1185">Reference proteome</keyword>
<feature type="domain" description="Abortive phage infection protein C-terminal" evidence="1">
    <location>
        <begin position="242"/>
        <end position="563"/>
    </location>
</feature>
<feature type="domain" description="Abortive infection phage resistance protein N-terminal" evidence="2">
    <location>
        <begin position="30"/>
        <end position="183"/>
    </location>
</feature>
<proteinExistence type="predicted"/>
<dbReference type="AlphaFoldDB" id="A0A7L9WR74"/>
<dbReference type="InterPro" id="IPR018891">
    <property type="entry name" value="AIPR_C"/>
</dbReference>
<dbReference type="EMBL" id="CP045201">
    <property type="protein sequence ID" value="QOL82344.1"/>
    <property type="molecule type" value="Genomic_DNA"/>
</dbReference>
<evidence type="ECO:0000313" key="4">
    <source>
        <dbReference type="Proteomes" id="UP000594118"/>
    </source>
</evidence>
<reference evidence="3 4" key="1">
    <citation type="submission" date="2019-10" db="EMBL/GenBank/DDBJ databases">
        <title>Pseudopuniceibacterium sp. HQ09 islated from Antarctica.</title>
        <authorList>
            <person name="Liao L."/>
            <person name="Su S."/>
            <person name="Chen B."/>
            <person name="Yu Y."/>
        </authorList>
    </citation>
    <scope>NUCLEOTIDE SEQUENCE [LARGE SCALE GENOMIC DNA]</scope>
    <source>
        <strain evidence="3 4">HQ09</strain>
    </source>
</reference>